<dbReference type="EMBL" id="JASDDP010000012">
    <property type="protein sequence ID" value="MDJ1645709.1"/>
    <property type="molecule type" value="Genomic_DNA"/>
</dbReference>
<dbReference type="RefSeq" id="WP_283827200.1">
    <property type="nucleotide sequence ID" value="NZ_JASDDP010000012.1"/>
</dbReference>
<dbReference type="PROSITE" id="PS51257">
    <property type="entry name" value="PROKAR_LIPOPROTEIN"/>
    <property type="match status" value="1"/>
</dbReference>
<evidence type="ECO:0008006" key="4">
    <source>
        <dbReference type="Google" id="ProtNLM"/>
    </source>
</evidence>
<keyword evidence="1" id="KW-1133">Transmembrane helix</keyword>
<name>A0AAJ1PQX8_9MOLU</name>
<accession>A0AAJ1PQX8</accession>
<gene>
    <name evidence="2" type="ORF">QLQ80_01220</name>
</gene>
<keyword evidence="3" id="KW-1185">Reference proteome</keyword>
<dbReference type="Proteomes" id="UP001224428">
    <property type="component" value="Unassembled WGS sequence"/>
</dbReference>
<protein>
    <recommendedName>
        <fullName evidence="4">Lipoprotein</fullName>
    </recommendedName>
</protein>
<proteinExistence type="predicted"/>
<evidence type="ECO:0000256" key="1">
    <source>
        <dbReference type="SAM" id="Phobius"/>
    </source>
</evidence>
<reference evidence="2" key="1">
    <citation type="submission" date="2023-05" db="EMBL/GenBank/DDBJ databases">
        <title>Mycoplasma phocimorsus sp. nov., isolated from Scandinavian patients with seal finger or septic arthritis after contact with seals.</title>
        <authorList>
            <person name="Skafte-Holm A."/>
            <person name="Pedersen T.R."/>
            <person name="Froelund M."/>
            <person name="Stegger M."/>
            <person name="Qvortrup K."/>
            <person name="Michaels D.L."/>
            <person name="Brown D.R."/>
            <person name="Jensen J.S."/>
        </authorList>
    </citation>
    <scope>NUCLEOTIDE SEQUENCE</scope>
    <source>
        <strain evidence="2">M5725</strain>
    </source>
</reference>
<evidence type="ECO:0000313" key="3">
    <source>
        <dbReference type="Proteomes" id="UP001224428"/>
    </source>
</evidence>
<feature type="transmembrane region" description="Helical" evidence="1">
    <location>
        <begin position="136"/>
        <end position="161"/>
    </location>
</feature>
<dbReference type="AlphaFoldDB" id="A0AAJ1PQX8"/>
<sequence length="628" mass="72639">MRKNKFFIILNITLNITTISLLIACKNNEEINSIAINFNKQKEILNLNKQKNQFLPLQEIDINNSSQLLQKNEKFFNINLNSNKNIIIEKNVNKKDVSNSNNKQNKVSANNKESALLEQLIKQEKQNKKSEEKHKVIVISFVIASSVITGVVAGISAYFGYKNINSLENQKKKDLEVKIAYYKKLFEEWKPSEPLINVLHKLFELSFSEYLPKAIFSILKEVLLKDLLQDFTSESEDLLISKLQKIEKPSKEILNEFNKKLIDINLSKKDAISKVSSEFKSWIVSVVKDYLPKAFRGILNFISTQSTEGAKGSILSRFLEKILLKWNIKLNNFDSFSKTLSIYTSLFIDEKNEFINFVIDGISKAINKADITFNILEDTYKIINSTIEELIAEDKKISVTKIFNDVLPKINSIVNIDKNVDYSSYIDFINSIFSEEKNGNNNWVYSYILTGKLFDKEKTNSLKNDKSNSPEIVLPSFDINFDNVWTTIKNRDKIFDTVKNLMYLIFEPFVIELEKGKNQENTKRAIFRISALLSFTYYNFVKVSKINLINSIFHSVNPIEPITCIPKIIKELLEKYNITNITLDVIFGKTYNKYYITGQRYKIFEITEQAAKNHNNNLINILKNGNNK</sequence>
<evidence type="ECO:0000313" key="2">
    <source>
        <dbReference type="EMBL" id="MDJ1645709.1"/>
    </source>
</evidence>
<comment type="caution">
    <text evidence="2">The sequence shown here is derived from an EMBL/GenBank/DDBJ whole genome shotgun (WGS) entry which is preliminary data.</text>
</comment>
<keyword evidence="1" id="KW-0812">Transmembrane</keyword>
<keyword evidence="1" id="KW-0472">Membrane</keyword>
<organism evidence="2 3">
    <name type="scientific">Mycoplasma phocimorsus</name>
    <dbReference type="NCBI Taxonomy" id="3045839"/>
    <lineage>
        <taxon>Bacteria</taxon>
        <taxon>Bacillati</taxon>
        <taxon>Mycoplasmatota</taxon>
        <taxon>Mollicutes</taxon>
        <taxon>Mycoplasmataceae</taxon>
        <taxon>Mycoplasma</taxon>
    </lineage>
</organism>